<protein>
    <submittedName>
        <fullName evidence="1">Uncharacterized protein</fullName>
    </submittedName>
</protein>
<organism evidence="1 2">
    <name type="scientific">Nitratireductor basaltis</name>
    <dbReference type="NCBI Taxonomy" id="472175"/>
    <lineage>
        <taxon>Bacteria</taxon>
        <taxon>Pseudomonadati</taxon>
        <taxon>Pseudomonadota</taxon>
        <taxon>Alphaproteobacteria</taxon>
        <taxon>Hyphomicrobiales</taxon>
        <taxon>Phyllobacteriaceae</taxon>
        <taxon>Nitratireductor</taxon>
    </lineage>
</organism>
<keyword evidence="2" id="KW-1185">Reference proteome</keyword>
<comment type="caution">
    <text evidence="1">The sequence shown here is derived from an EMBL/GenBank/DDBJ whole genome shotgun (WGS) entry which is preliminary data.</text>
</comment>
<dbReference type="RefSeq" id="WP_036481064.1">
    <property type="nucleotide sequence ID" value="NZ_JMQM01000001.1"/>
</dbReference>
<accession>A0A084UBL5</accession>
<dbReference type="eggNOG" id="ENOG5033AC0">
    <property type="taxonomic scope" value="Bacteria"/>
</dbReference>
<evidence type="ECO:0000313" key="2">
    <source>
        <dbReference type="Proteomes" id="UP000053675"/>
    </source>
</evidence>
<dbReference type="Proteomes" id="UP000053675">
    <property type="component" value="Unassembled WGS sequence"/>
</dbReference>
<dbReference type="AlphaFoldDB" id="A0A084UBL5"/>
<sequence>MTIAPPHIAKICDEYGVSIIPANRYPGVGETRAVGAMTKIAARHGEGHLRLVLTTLAETSNNHAFIDRDTLWCVSHLIRAYPNLIENQMSDWLAVFDEMPLGEMAFHNARSLRGHVKLPHSLAGMVNERIYRKLGEKALEPDLFDDMRETG</sequence>
<dbReference type="EMBL" id="JMQM01000001">
    <property type="protein sequence ID" value="KFB10351.1"/>
    <property type="molecule type" value="Genomic_DNA"/>
</dbReference>
<name>A0A084UBL5_9HYPH</name>
<dbReference type="PATRIC" id="fig|472175.3.peg.1397"/>
<gene>
    <name evidence="1" type="ORF">EL18_01382</name>
</gene>
<evidence type="ECO:0000313" key="1">
    <source>
        <dbReference type="EMBL" id="KFB10351.1"/>
    </source>
</evidence>
<dbReference type="OrthoDB" id="8115165at2"/>
<proteinExistence type="predicted"/>
<reference evidence="1 2" key="1">
    <citation type="submission" date="2014-05" db="EMBL/GenBank/DDBJ databases">
        <title>Draft Genome Sequence of Nitratireductor basaltis Strain UMTGB225, A Marine Bacterium Isolated from Green Barrel Tunicate.</title>
        <authorList>
            <person name="Gan H.Y."/>
        </authorList>
    </citation>
    <scope>NUCLEOTIDE SEQUENCE [LARGE SCALE GENOMIC DNA]</scope>
    <source>
        <strain evidence="1 2">UMTGB225</strain>
    </source>
</reference>
<dbReference type="STRING" id="472175.EL18_01382"/>